<dbReference type="Proteomes" id="UP001177003">
    <property type="component" value="Chromosome 4"/>
</dbReference>
<sequence length="194" mass="21787">MGAMAYSLAVELPIWSNNTESPLKHDYLTHIDYEKSLDVLLLLPKFMSLIAAATVSSFAYEPSSANLLNSLCREPTLKYYDTYIPFLHRFESRCPPGNYIWTWSVQSMVVLLKTIKPLVGVGEALSRLNVVIRHYKALHPKNVIAYDDAVSDLGKICYFHCDSIELADEGHLIMAKVVNELLCSMAERSDTASP</sequence>
<organism evidence="1 2">
    <name type="scientific">Lactuca saligna</name>
    <name type="common">Willowleaf lettuce</name>
    <dbReference type="NCBI Taxonomy" id="75948"/>
    <lineage>
        <taxon>Eukaryota</taxon>
        <taxon>Viridiplantae</taxon>
        <taxon>Streptophyta</taxon>
        <taxon>Embryophyta</taxon>
        <taxon>Tracheophyta</taxon>
        <taxon>Spermatophyta</taxon>
        <taxon>Magnoliopsida</taxon>
        <taxon>eudicotyledons</taxon>
        <taxon>Gunneridae</taxon>
        <taxon>Pentapetalae</taxon>
        <taxon>asterids</taxon>
        <taxon>campanulids</taxon>
        <taxon>Asterales</taxon>
        <taxon>Asteraceae</taxon>
        <taxon>Cichorioideae</taxon>
        <taxon>Cichorieae</taxon>
        <taxon>Lactucinae</taxon>
        <taxon>Lactuca</taxon>
    </lineage>
</organism>
<name>A0AA36E2X2_LACSI</name>
<evidence type="ECO:0000313" key="2">
    <source>
        <dbReference type="Proteomes" id="UP001177003"/>
    </source>
</evidence>
<dbReference type="EMBL" id="OX465080">
    <property type="protein sequence ID" value="CAI9279910.1"/>
    <property type="molecule type" value="Genomic_DNA"/>
</dbReference>
<proteinExistence type="predicted"/>
<accession>A0AA36E2X2</accession>
<keyword evidence="2" id="KW-1185">Reference proteome</keyword>
<protein>
    <submittedName>
        <fullName evidence="1">Uncharacterized protein</fullName>
    </submittedName>
</protein>
<dbReference type="Gene3D" id="1.25.10.10">
    <property type="entry name" value="Leucine-rich Repeat Variant"/>
    <property type="match status" value="1"/>
</dbReference>
<reference evidence="1" key="1">
    <citation type="submission" date="2023-04" db="EMBL/GenBank/DDBJ databases">
        <authorList>
            <person name="Vijverberg K."/>
            <person name="Xiong W."/>
            <person name="Schranz E."/>
        </authorList>
    </citation>
    <scope>NUCLEOTIDE SEQUENCE</scope>
</reference>
<gene>
    <name evidence="1" type="ORF">LSALG_LOCUS19681</name>
</gene>
<evidence type="ECO:0000313" key="1">
    <source>
        <dbReference type="EMBL" id="CAI9279910.1"/>
    </source>
</evidence>
<dbReference type="AlphaFoldDB" id="A0AA36E2X2"/>
<dbReference type="InterPro" id="IPR011989">
    <property type="entry name" value="ARM-like"/>
</dbReference>